<dbReference type="STRING" id="34506.A0A090KYE5"/>
<evidence type="ECO:0000256" key="12">
    <source>
        <dbReference type="ARBA" id="ARBA00032513"/>
    </source>
</evidence>
<keyword evidence="15" id="KW-1185">Reference proteome</keyword>
<protein>
    <recommendedName>
        <fullName evidence="4">NADH dehydrogenase [ubiquinone] 1 alpha subcomplex subunit 2</fullName>
    </recommendedName>
    <alternativeName>
        <fullName evidence="11">Complex I-B8</fullName>
    </alternativeName>
    <alternativeName>
        <fullName evidence="12">NADH-ubiquinone oxidoreductase B8 subunit</fullName>
    </alternativeName>
</protein>
<dbReference type="WBParaSite" id="SRAE_1000082000.1">
    <property type="protein sequence ID" value="SRAE_1000082000.1"/>
    <property type="gene ID" value="WBGene00257420"/>
</dbReference>
<evidence type="ECO:0000256" key="2">
    <source>
        <dbReference type="ARBA" id="ARBA00004443"/>
    </source>
</evidence>
<dbReference type="Pfam" id="PF05047">
    <property type="entry name" value="L51_S25_CI-B8"/>
    <property type="match status" value="1"/>
</dbReference>
<evidence type="ECO:0000256" key="7">
    <source>
        <dbReference type="ARBA" id="ARBA00022792"/>
    </source>
</evidence>
<keyword evidence="7" id="KW-0999">Mitochondrion inner membrane</keyword>
<evidence type="ECO:0000259" key="13">
    <source>
        <dbReference type="SMART" id="SM00916"/>
    </source>
</evidence>
<keyword evidence="9" id="KW-0496">Mitochondrion</keyword>
<comment type="function">
    <text evidence="1">Accessory subunit of the mitochondrial membrane respiratory chain NADH dehydrogenase (Complex I), that is believed not to be involved in catalysis. Complex I functions in the transfer of electrons from NADH to the respiratory chain. The immediate electron acceptor for the enzyme is believed to be ubiquinone.</text>
</comment>
<organism evidence="14">
    <name type="scientific">Strongyloides ratti</name>
    <name type="common">Parasitic roundworm</name>
    <dbReference type="NCBI Taxonomy" id="34506"/>
    <lineage>
        <taxon>Eukaryota</taxon>
        <taxon>Metazoa</taxon>
        <taxon>Ecdysozoa</taxon>
        <taxon>Nematoda</taxon>
        <taxon>Chromadorea</taxon>
        <taxon>Rhabditida</taxon>
        <taxon>Tylenchina</taxon>
        <taxon>Panagrolaimomorpha</taxon>
        <taxon>Strongyloidoidea</taxon>
        <taxon>Strongyloididae</taxon>
        <taxon>Strongyloides</taxon>
    </lineage>
</organism>
<dbReference type="InterPro" id="IPR016464">
    <property type="entry name" value="NADH_Ub_cplx-1_asu_su-2"/>
</dbReference>
<keyword evidence="14" id="KW-0830">Ubiquinone</keyword>
<evidence type="ECO:0000313" key="14">
    <source>
        <dbReference type="EMBL" id="CEF62550.1"/>
    </source>
</evidence>
<keyword evidence="8" id="KW-0249">Electron transport</keyword>
<evidence type="ECO:0000313" key="15">
    <source>
        <dbReference type="Proteomes" id="UP000035682"/>
    </source>
</evidence>
<evidence type="ECO:0000256" key="8">
    <source>
        <dbReference type="ARBA" id="ARBA00022982"/>
    </source>
</evidence>
<reference evidence="14 15" key="1">
    <citation type="submission" date="2014-09" db="EMBL/GenBank/DDBJ databases">
        <authorList>
            <person name="Martin A.A."/>
        </authorList>
    </citation>
    <scope>NUCLEOTIDE SEQUENCE</scope>
    <source>
        <strain evidence="15">ED321</strain>
        <strain evidence="14">ED321 Heterogonic</strain>
    </source>
</reference>
<evidence type="ECO:0000256" key="10">
    <source>
        <dbReference type="ARBA" id="ARBA00023136"/>
    </source>
</evidence>
<feature type="domain" description="Ribosomal protein/NADH dehydrogenase" evidence="13">
    <location>
        <begin position="20"/>
        <end position="93"/>
    </location>
</feature>
<dbReference type="PANTHER" id="PTHR12878:SF0">
    <property type="entry name" value="NADH DEHYDROGENASE [UBIQUINONE] 1 ALPHA SUBCOMPLEX SUBUNIT 2"/>
    <property type="match status" value="1"/>
</dbReference>
<comment type="subcellular location">
    <subcellularLocation>
        <location evidence="2">Mitochondrion inner membrane</location>
        <topology evidence="2">Peripheral membrane protein</topology>
        <orientation evidence="2">Matrix side</orientation>
    </subcellularLocation>
</comment>
<dbReference type="SUPFAM" id="SSF52833">
    <property type="entry name" value="Thioredoxin-like"/>
    <property type="match status" value="1"/>
</dbReference>
<dbReference type="AlphaFoldDB" id="A0A090KYE5"/>
<accession>A0A090KYE5</accession>
<evidence type="ECO:0000313" key="16">
    <source>
        <dbReference type="WBParaSite" id="SRAE_1000082000.1"/>
    </source>
</evidence>
<dbReference type="CTD" id="36374915"/>
<keyword evidence="6" id="KW-0679">Respiratory chain</keyword>
<evidence type="ECO:0000256" key="4">
    <source>
        <dbReference type="ARBA" id="ARBA00016394"/>
    </source>
</evidence>
<evidence type="ECO:0000256" key="1">
    <source>
        <dbReference type="ARBA" id="ARBA00003195"/>
    </source>
</evidence>
<reference evidence="16" key="2">
    <citation type="submission" date="2020-12" db="UniProtKB">
        <authorList>
            <consortium name="WormBaseParasite"/>
        </authorList>
    </citation>
    <scope>IDENTIFICATION</scope>
</reference>
<dbReference type="SMART" id="SM00916">
    <property type="entry name" value="L51_S25_CI-B8"/>
    <property type="match status" value="1"/>
</dbReference>
<dbReference type="InterPro" id="IPR007741">
    <property type="entry name" value="Ribosomal_mL43/mS25/NADH_DH"/>
</dbReference>
<evidence type="ECO:0000256" key="11">
    <source>
        <dbReference type="ARBA" id="ARBA00031441"/>
    </source>
</evidence>
<dbReference type="PIRSF" id="PIRSF005822">
    <property type="entry name" value="NDUA2"/>
    <property type="match status" value="1"/>
</dbReference>
<name>A0A090KYE5_STRRB</name>
<dbReference type="WormBase" id="SRAE_1000082000">
    <property type="protein sequence ID" value="SRP07569"/>
    <property type="gene ID" value="WBGene00257420"/>
</dbReference>
<dbReference type="InterPro" id="IPR036249">
    <property type="entry name" value="Thioredoxin-like_sf"/>
</dbReference>
<keyword evidence="10" id="KW-0472">Membrane</keyword>
<comment type="similarity">
    <text evidence="3">Belongs to the complex I NDUFA2 subunit family.</text>
</comment>
<dbReference type="Gene3D" id="3.40.30.10">
    <property type="entry name" value="Glutaredoxin"/>
    <property type="match status" value="1"/>
</dbReference>
<proteinExistence type="inferred from homology"/>
<sequence length="95" mass="10557">MSAVRLGAGALRELRLHLCLKGTTSSGVRSFIENEYVNLKKTNPNFPILIREASGVQPKLFARFEKGVEEAVSLENLSKDDILRLITNFASKKPI</sequence>
<evidence type="ECO:0000256" key="3">
    <source>
        <dbReference type="ARBA" id="ARBA00008939"/>
    </source>
</evidence>
<evidence type="ECO:0000256" key="5">
    <source>
        <dbReference type="ARBA" id="ARBA00022448"/>
    </source>
</evidence>
<gene>
    <name evidence="14 16 17" type="ORF">SRAE_1000082000</name>
</gene>
<dbReference type="GO" id="GO:0005743">
    <property type="term" value="C:mitochondrial inner membrane"/>
    <property type="evidence" value="ECO:0007669"/>
    <property type="project" value="UniProtKB-SubCell"/>
</dbReference>
<dbReference type="EMBL" id="LN609528">
    <property type="protein sequence ID" value="CEF62550.1"/>
    <property type="molecule type" value="Genomic_DNA"/>
</dbReference>
<evidence type="ECO:0000256" key="6">
    <source>
        <dbReference type="ARBA" id="ARBA00022660"/>
    </source>
</evidence>
<evidence type="ECO:0000256" key="9">
    <source>
        <dbReference type="ARBA" id="ARBA00023128"/>
    </source>
</evidence>
<dbReference type="RefSeq" id="XP_024501752.1">
    <property type="nucleotide sequence ID" value="XM_024647701.1"/>
</dbReference>
<dbReference type="GeneID" id="36374915"/>
<dbReference type="Proteomes" id="UP000035682">
    <property type="component" value="Unplaced"/>
</dbReference>
<dbReference type="PANTHER" id="PTHR12878">
    <property type="entry name" value="NADH-UBIQUINONE OXIDOREDUCTASE B8 SUBUNIT"/>
    <property type="match status" value="1"/>
</dbReference>
<dbReference type="OrthoDB" id="10250268at2759"/>
<keyword evidence="5" id="KW-0813">Transport</keyword>
<evidence type="ECO:0000313" key="17">
    <source>
        <dbReference type="WormBase" id="SRAE_1000082000"/>
    </source>
</evidence>
<dbReference type="OMA" id="FIEQQYV"/>